<dbReference type="PROSITE" id="PS51278">
    <property type="entry name" value="GATASE_TYPE_2"/>
    <property type="match status" value="1"/>
</dbReference>
<evidence type="ECO:0000256" key="3">
    <source>
        <dbReference type="ARBA" id="ARBA00022605"/>
    </source>
</evidence>
<dbReference type="Proteomes" id="UP001061958">
    <property type="component" value="Unassembled WGS sequence"/>
</dbReference>
<dbReference type="GO" id="GO:0005829">
    <property type="term" value="C:cytosol"/>
    <property type="evidence" value="ECO:0007669"/>
    <property type="project" value="TreeGrafter"/>
</dbReference>
<dbReference type="GO" id="GO:0006529">
    <property type="term" value="P:asparagine biosynthetic process"/>
    <property type="evidence" value="ECO:0007669"/>
    <property type="project" value="UniProtKB-KW"/>
</dbReference>
<reference evidence="15" key="1">
    <citation type="journal article" date="2022" name="Proc. Natl. Acad. Sci. U.S.A.">
        <title>Life cycle and functional genomics of the unicellular red alga Galdieria for elucidating algal and plant evolution and industrial use.</title>
        <authorList>
            <person name="Hirooka S."/>
            <person name="Itabashi T."/>
            <person name="Ichinose T.M."/>
            <person name="Onuma R."/>
            <person name="Fujiwara T."/>
            <person name="Yamashita S."/>
            <person name="Jong L.W."/>
            <person name="Tomita R."/>
            <person name="Iwane A.H."/>
            <person name="Miyagishima S.Y."/>
        </authorList>
    </citation>
    <scope>NUCLEOTIDE SEQUENCE</scope>
    <source>
        <strain evidence="15">NBRC 102759</strain>
    </source>
</reference>
<dbReference type="OrthoDB" id="409189at2759"/>
<dbReference type="InterPro" id="IPR014729">
    <property type="entry name" value="Rossmann-like_a/b/a_fold"/>
</dbReference>
<evidence type="ECO:0000256" key="5">
    <source>
        <dbReference type="ARBA" id="ARBA00022840"/>
    </source>
</evidence>
<evidence type="ECO:0000256" key="4">
    <source>
        <dbReference type="ARBA" id="ARBA00022741"/>
    </source>
</evidence>
<dbReference type="CDD" id="cd01991">
    <property type="entry name" value="Asn_synthase_B_C"/>
    <property type="match status" value="1"/>
</dbReference>
<dbReference type="PANTHER" id="PTHR11772">
    <property type="entry name" value="ASPARAGINE SYNTHETASE"/>
    <property type="match status" value="1"/>
</dbReference>
<keyword evidence="2" id="KW-0436">Ligase</keyword>
<dbReference type="Gene3D" id="3.40.50.620">
    <property type="entry name" value="HUPs"/>
    <property type="match status" value="1"/>
</dbReference>
<sequence length="559" mass="63598">MCGILAVLGSTLPVEQLRELVKSCTKKLYHRGPDEEQYFVSEDGWCGLGFARLKIVDPEHGAQPMFNDERTVWSVTNGELYNHEEIREKELDRMTLHSHSDCEVVIPLYEKYVATQLYDHDIQYLYNLLRGVFASCVVDLKRGFFMAGRDPIGVRALFYGTSKDGAVWFASEAKAIVDVCDYVTAFIPGTFIKGYRGREQENSFTRYYEPVFWNDNWMPVSPVDYQLLHDTFVLSCKRRLMSDVPVGVFISGGLDSSLVASVAKRLLGPHYEFHSFACGLEGAPDVAAAQKVADFLGTKHHVLTFTVEEGIKALDDVIYHLETYDVTTVRASTPMYLLSGLCKKYVKVVLSGEGADEIFGGYLYFHNAPNETAFHQETVRRVKLLYTADVLRGDRATAAQSLELRVPFLDRDFLDVAMSIHPHEKVTCKNRIEKYIIRYAFSKEFCGEVYLPDDILWRQKEQFSDGVGYSWIDGLKAYCEKAVTDQDMQNASQRFPHDTPTTKEAYVYRVLFEKHFGKSRAVQGLRESIARWVPMWSDSTDPSGRAQRVHVAAYSNGEQ</sequence>
<comment type="caution">
    <text evidence="15">The sequence shown here is derived from an EMBL/GenBank/DDBJ whole genome shotgun (WGS) entry which is preliminary data.</text>
</comment>
<dbReference type="AlphaFoldDB" id="A0A9C7Q3J3"/>
<keyword evidence="5 10" id="KW-0067">ATP-binding</keyword>
<comment type="pathway">
    <text evidence="8">Amino-acid biosynthesis.</text>
</comment>
<keyword evidence="7 11" id="KW-0315">Glutamine amidotransferase</keyword>
<evidence type="ECO:0000256" key="1">
    <source>
        <dbReference type="ARBA" id="ARBA00012737"/>
    </source>
</evidence>
<gene>
    <name evidence="15" type="ORF">GpartN1_g7619.t1</name>
</gene>
<evidence type="ECO:0000256" key="10">
    <source>
        <dbReference type="PIRNR" id="PIRNR001589"/>
    </source>
</evidence>
<reference evidence="15" key="2">
    <citation type="submission" date="2022-01" db="EMBL/GenBank/DDBJ databases">
        <authorList>
            <person name="Hirooka S."/>
            <person name="Miyagishima S.Y."/>
        </authorList>
    </citation>
    <scope>NUCLEOTIDE SEQUENCE</scope>
    <source>
        <strain evidence="15">NBRC 102759</strain>
    </source>
</reference>
<keyword evidence="6 11" id="KW-0061">Asparagine biosynthesis</keyword>
<dbReference type="NCBIfam" id="TIGR01536">
    <property type="entry name" value="asn_synth_AEB"/>
    <property type="match status" value="1"/>
</dbReference>
<evidence type="ECO:0000313" key="16">
    <source>
        <dbReference type="Proteomes" id="UP001061958"/>
    </source>
</evidence>
<name>A0A9C7Q3J3_9RHOD</name>
<dbReference type="InterPro" id="IPR006426">
    <property type="entry name" value="Asn_synth_AEB"/>
</dbReference>
<dbReference type="Pfam" id="PF13537">
    <property type="entry name" value="GATase_7"/>
    <property type="match status" value="1"/>
</dbReference>
<evidence type="ECO:0000256" key="7">
    <source>
        <dbReference type="ARBA" id="ARBA00022962"/>
    </source>
</evidence>
<feature type="site" description="Important for beta-aspartyl-AMP intermediate formation" evidence="13">
    <location>
        <position position="353"/>
    </location>
</feature>
<feature type="binding site" evidence="12">
    <location>
        <position position="101"/>
    </location>
    <ligand>
        <name>L-glutamine</name>
        <dbReference type="ChEBI" id="CHEBI:58359"/>
    </ligand>
</feature>
<dbReference type="GO" id="GO:0005524">
    <property type="term" value="F:ATP binding"/>
    <property type="evidence" value="ECO:0007669"/>
    <property type="project" value="UniProtKB-KW"/>
</dbReference>
<evidence type="ECO:0000256" key="8">
    <source>
        <dbReference type="ARBA" id="ARBA00029440"/>
    </source>
</evidence>
<feature type="domain" description="Glutamine amidotransferase type-2" evidence="14">
    <location>
        <begin position="2"/>
        <end position="197"/>
    </location>
</feature>
<organism evidence="15 16">
    <name type="scientific">Galdieria partita</name>
    <dbReference type="NCBI Taxonomy" id="83374"/>
    <lineage>
        <taxon>Eukaryota</taxon>
        <taxon>Rhodophyta</taxon>
        <taxon>Bangiophyceae</taxon>
        <taxon>Galdieriales</taxon>
        <taxon>Galdieriaceae</taxon>
        <taxon>Galdieria</taxon>
    </lineage>
</organism>
<feature type="binding site" evidence="12">
    <location>
        <begin position="351"/>
        <end position="352"/>
    </location>
    <ligand>
        <name>ATP</name>
        <dbReference type="ChEBI" id="CHEBI:30616"/>
    </ligand>
</feature>
<dbReference type="Gene3D" id="3.60.20.10">
    <property type="entry name" value="Glutamine Phosphoribosylpyrophosphate, subunit 1, domain 1"/>
    <property type="match status" value="1"/>
</dbReference>
<feature type="active site" description="For GATase activity" evidence="11">
    <location>
        <position position="2"/>
    </location>
</feature>
<evidence type="ECO:0000256" key="2">
    <source>
        <dbReference type="ARBA" id="ARBA00022598"/>
    </source>
</evidence>
<dbReference type="SUPFAM" id="SSF56235">
    <property type="entry name" value="N-terminal nucleophile aminohydrolases (Ntn hydrolases)"/>
    <property type="match status" value="1"/>
</dbReference>
<protein>
    <recommendedName>
        <fullName evidence="1">asparagine synthase (glutamine-hydrolyzing)</fullName>
        <ecNumber evidence="1">6.3.5.4</ecNumber>
    </recommendedName>
</protein>
<dbReference type="GO" id="GO:0004066">
    <property type="term" value="F:asparagine synthase (glutamine-hydrolyzing) activity"/>
    <property type="evidence" value="ECO:0007669"/>
    <property type="project" value="UniProtKB-EC"/>
</dbReference>
<dbReference type="NCBIfam" id="NF006949">
    <property type="entry name" value="PRK09431.1"/>
    <property type="match status" value="1"/>
</dbReference>
<evidence type="ECO:0000256" key="6">
    <source>
        <dbReference type="ARBA" id="ARBA00022888"/>
    </source>
</evidence>
<evidence type="ECO:0000256" key="11">
    <source>
        <dbReference type="PIRSR" id="PIRSR001589-1"/>
    </source>
</evidence>
<dbReference type="FunFam" id="3.40.50.620:FF:000263">
    <property type="entry name" value="Asparagine synthetase"/>
    <property type="match status" value="1"/>
</dbReference>
<evidence type="ECO:0000256" key="12">
    <source>
        <dbReference type="PIRSR" id="PIRSR001589-2"/>
    </source>
</evidence>
<dbReference type="SUPFAM" id="SSF52402">
    <property type="entry name" value="Adenine nucleotide alpha hydrolases-like"/>
    <property type="match status" value="1"/>
</dbReference>
<dbReference type="InterPro" id="IPR017932">
    <property type="entry name" value="GATase_2_dom"/>
</dbReference>
<dbReference type="PIRSF" id="PIRSF001589">
    <property type="entry name" value="Asn_synthetase_glu-h"/>
    <property type="match status" value="1"/>
</dbReference>
<keyword evidence="4 10" id="KW-0547">Nucleotide-binding</keyword>
<accession>A0A9C7Q3J3</accession>
<dbReference type="EC" id="6.3.5.4" evidence="1"/>
<proteinExistence type="predicted"/>
<dbReference type="InterPro" id="IPR033738">
    <property type="entry name" value="AsnB_N"/>
</dbReference>
<comment type="catalytic activity">
    <reaction evidence="9">
        <text>L-aspartate + L-glutamine + ATP + H2O = L-asparagine + L-glutamate + AMP + diphosphate + H(+)</text>
        <dbReference type="Rhea" id="RHEA:12228"/>
        <dbReference type="ChEBI" id="CHEBI:15377"/>
        <dbReference type="ChEBI" id="CHEBI:15378"/>
        <dbReference type="ChEBI" id="CHEBI:29985"/>
        <dbReference type="ChEBI" id="CHEBI:29991"/>
        <dbReference type="ChEBI" id="CHEBI:30616"/>
        <dbReference type="ChEBI" id="CHEBI:33019"/>
        <dbReference type="ChEBI" id="CHEBI:58048"/>
        <dbReference type="ChEBI" id="CHEBI:58359"/>
        <dbReference type="ChEBI" id="CHEBI:456215"/>
        <dbReference type="EC" id="6.3.5.4"/>
    </reaction>
</comment>
<evidence type="ECO:0000259" key="14">
    <source>
        <dbReference type="PROSITE" id="PS51278"/>
    </source>
</evidence>
<dbReference type="InterPro" id="IPR050795">
    <property type="entry name" value="Asn_Synthetase"/>
</dbReference>
<dbReference type="PANTHER" id="PTHR11772:SF2">
    <property type="entry name" value="ASPARAGINE SYNTHETASE [GLUTAMINE-HYDROLYZING]"/>
    <property type="match status" value="1"/>
</dbReference>
<evidence type="ECO:0000256" key="13">
    <source>
        <dbReference type="PIRSR" id="PIRSR001589-3"/>
    </source>
</evidence>
<dbReference type="InterPro" id="IPR029055">
    <property type="entry name" value="Ntn_hydrolases_N"/>
</dbReference>
<keyword evidence="3 11" id="KW-0028">Amino-acid biosynthesis</keyword>
<dbReference type="EMBL" id="BQMJ01000075">
    <property type="protein sequence ID" value="GJQ15828.1"/>
    <property type="molecule type" value="Genomic_DNA"/>
</dbReference>
<dbReference type="InterPro" id="IPR001962">
    <property type="entry name" value="Asn_synthase"/>
</dbReference>
<dbReference type="Pfam" id="PF00733">
    <property type="entry name" value="Asn_synthase"/>
    <property type="match status" value="1"/>
</dbReference>
<evidence type="ECO:0000313" key="15">
    <source>
        <dbReference type="EMBL" id="GJQ15828.1"/>
    </source>
</evidence>
<dbReference type="CDD" id="cd00712">
    <property type="entry name" value="AsnB"/>
    <property type="match status" value="1"/>
</dbReference>
<evidence type="ECO:0000256" key="9">
    <source>
        <dbReference type="ARBA" id="ARBA00048741"/>
    </source>
</evidence>
<keyword evidence="16" id="KW-1185">Reference proteome</keyword>